<dbReference type="Proteomes" id="UP001319870">
    <property type="component" value="Unassembled WGS sequence"/>
</dbReference>
<protein>
    <submittedName>
        <fullName evidence="2">Glycosyltransferase family 2 protein</fullName>
    </submittedName>
</protein>
<evidence type="ECO:0000259" key="1">
    <source>
        <dbReference type="Pfam" id="PF00535"/>
    </source>
</evidence>
<gene>
    <name evidence="2" type="ORF">LEP48_06490</name>
</gene>
<evidence type="ECO:0000313" key="2">
    <source>
        <dbReference type="EMBL" id="MCA5893002.1"/>
    </source>
</evidence>
<organism evidence="2 3">
    <name type="scientific">Isoptericola luteus</name>
    <dbReference type="NCBI Taxonomy" id="2879484"/>
    <lineage>
        <taxon>Bacteria</taxon>
        <taxon>Bacillati</taxon>
        <taxon>Actinomycetota</taxon>
        <taxon>Actinomycetes</taxon>
        <taxon>Micrococcales</taxon>
        <taxon>Promicromonosporaceae</taxon>
        <taxon>Isoptericola</taxon>
    </lineage>
</organism>
<proteinExistence type="predicted"/>
<dbReference type="CDD" id="cd04186">
    <property type="entry name" value="GT_2_like_c"/>
    <property type="match status" value="1"/>
</dbReference>
<dbReference type="Pfam" id="PF00535">
    <property type="entry name" value="Glycos_transf_2"/>
    <property type="match status" value="1"/>
</dbReference>
<evidence type="ECO:0000313" key="3">
    <source>
        <dbReference type="Proteomes" id="UP001319870"/>
    </source>
</evidence>
<dbReference type="SUPFAM" id="SSF53448">
    <property type="entry name" value="Nucleotide-diphospho-sugar transferases"/>
    <property type="match status" value="1"/>
</dbReference>
<comment type="caution">
    <text evidence="2">The sequence shown here is derived from an EMBL/GenBank/DDBJ whole genome shotgun (WGS) entry which is preliminary data.</text>
</comment>
<dbReference type="PANTHER" id="PTHR43179">
    <property type="entry name" value="RHAMNOSYLTRANSFERASE WBBL"/>
    <property type="match status" value="1"/>
</dbReference>
<keyword evidence="3" id="KW-1185">Reference proteome</keyword>
<feature type="domain" description="Glycosyltransferase 2-like" evidence="1">
    <location>
        <begin position="6"/>
        <end position="143"/>
    </location>
</feature>
<dbReference type="InterPro" id="IPR029044">
    <property type="entry name" value="Nucleotide-diphossugar_trans"/>
</dbReference>
<sequence>MDRLKIVVVTYGRSDLVTRCLSSVLLSIPEKTTIHVVDNSSPDDTADVVATRFPEVALHRRTSNDGFAAANNAVLAEITAPYVLLLNPDTEIGPGLLDHLLDAMDEHMDVGMVGCRLVTADGSLDHAAKRHIPSPWTAVRYFALKVVGRTGSHYTAPDVGEYDVAEVEAVNGAFMLVRAEAIREVGLLDERFWMYAEDLDWCVRMRAAGWSIVYDGRVTATHLKGGSSGTARPLRLNYHFHRSMVLFYLKHQRRSPLVDACVVTGIWLRFALSSTASALTRAFARSGGARPRAVEPAHE</sequence>
<dbReference type="InterPro" id="IPR001173">
    <property type="entry name" value="Glyco_trans_2-like"/>
</dbReference>
<dbReference type="PANTHER" id="PTHR43179:SF7">
    <property type="entry name" value="RHAMNOSYLTRANSFERASE WBBL"/>
    <property type="match status" value="1"/>
</dbReference>
<accession>A0ABS7ZEV3</accession>
<reference evidence="2 3" key="1">
    <citation type="submission" date="2021-09" db="EMBL/GenBank/DDBJ databases">
        <title>Isoptericola luteus sp. nov., a novel bacterium isolated from Harbin, the capital city of Heilongjiang province.</title>
        <authorList>
            <person name="Li J."/>
        </authorList>
    </citation>
    <scope>NUCLEOTIDE SEQUENCE [LARGE SCALE GENOMIC DNA]</scope>
    <source>
        <strain evidence="2 3">NEAU-Y5</strain>
    </source>
</reference>
<dbReference type="RefSeq" id="WP_225564756.1">
    <property type="nucleotide sequence ID" value="NZ_JAIXCQ010000003.1"/>
</dbReference>
<dbReference type="Gene3D" id="3.90.550.10">
    <property type="entry name" value="Spore Coat Polysaccharide Biosynthesis Protein SpsA, Chain A"/>
    <property type="match status" value="1"/>
</dbReference>
<dbReference type="EMBL" id="JAIXCQ010000003">
    <property type="protein sequence ID" value="MCA5893002.1"/>
    <property type="molecule type" value="Genomic_DNA"/>
</dbReference>
<name>A0ABS7ZEV3_9MICO</name>